<dbReference type="NCBIfam" id="NF038013">
    <property type="entry name" value="AceTr_1"/>
    <property type="match status" value="1"/>
</dbReference>
<evidence type="ECO:0000256" key="5">
    <source>
        <dbReference type="ARBA" id="ARBA00023136"/>
    </source>
</evidence>
<dbReference type="InterPro" id="IPR000791">
    <property type="entry name" value="Gpr1/Fun34/SatP-like"/>
</dbReference>
<dbReference type="GO" id="GO:0005886">
    <property type="term" value="C:plasma membrane"/>
    <property type="evidence" value="ECO:0007669"/>
    <property type="project" value="TreeGrafter"/>
</dbReference>
<dbReference type="VEuPathDB" id="FungiDB:LCOR_10704.1"/>
<dbReference type="GO" id="GO:0015123">
    <property type="term" value="F:acetate transmembrane transporter activity"/>
    <property type="evidence" value="ECO:0007669"/>
    <property type="project" value="TreeGrafter"/>
</dbReference>
<keyword evidence="3 7" id="KW-0812">Transmembrane</keyword>
<keyword evidence="5 7" id="KW-0472">Membrane</keyword>
<feature type="region of interest" description="Disordered" evidence="6">
    <location>
        <begin position="1"/>
        <end position="37"/>
    </location>
</feature>
<dbReference type="PANTHER" id="PTHR31123:SF1">
    <property type="entry name" value="ACCUMULATION OF DYADS PROTEIN 2-RELATED"/>
    <property type="match status" value="1"/>
</dbReference>
<feature type="transmembrane region" description="Helical" evidence="7">
    <location>
        <begin position="115"/>
        <end position="138"/>
    </location>
</feature>
<dbReference type="EMBL" id="CBTN010000077">
    <property type="protein sequence ID" value="CDH59903.1"/>
    <property type="molecule type" value="Genomic_DNA"/>
</dbReference>
<feature type="compositionally biased region" description="Polar residues" evidence="6">
    <location>
        <begin position="9"/>
        <end position="24"/>
    </location>
</feature>
<dbReference type="OrthoDB" id="3648309at2759"/>
<dbReference type="STRING" id="1263082.A0A068SBZ8"/>
<feature type="transmembrane region" description="Helical" evidence="7">
    <location>
        <begin position="145"/>
        <end position="164"/>
    </location>
</feature>
<feature type="transmembrane region" description="Helical" evidence="7">
    <location>
        <begin position="184"/>
        <end position="200"/>
    </location>
</feature>
<protein>
    <submittedName>
        <fullName evidence="8">Uncharacterized protein</fullName>
    </submittedName>
</protein>
<feature type="transmembrane region" description="Helical" evidence="7">
    <location>
        <begin position="212"/>
        <end position="230"/>
    </location>
</feature>
<gene>
    <name evidence="8" type="ORF">LCOR_10704.1</name>
</gene>
<comment type="similarity">
    <text evidence="2">Belongs to the acetate uptake transporter (AceTr) (TC 2.A.96) family.</text>
</comment>
<name>A0A068SBZ8_9FUNG</name>
<evidence type="ECO:0000256" key="7">
    <source>
        <dbReference type="SAM" id="Phobius"/>
    </source>
</evidence>
<comment type="subcellular location">
    <subcellularLocation>
        <location evidence="1">Membrane</location>
        <topology evidence="1">Multi-pass membrane protein</topology>
    </subcellularLocation>
</comment>
<keyword evidence="9" id="KW-1185">Reference proteome</keyword>
<accession>A0A068SBZ8</accession>
<comment type="caution">
    <text evidence="8">The sequence shown here is derived from an EMBL/GenBank/DDBJ whole genome shotgun (WGS) entry which is preliminary data.</text>
</comment>
<organism evidence="8 9">
    <name type="scientific">Lichtheimia corymbifera JMRC:FSU:9682</name>
    <dbReference type="NCBI Taxonomy" id="1263082"/>
    <lineage>
        <taxon>Eukaryota</taxon>
        <taxon>Fungi</taxon>
        <taxon>Fungi incertae sedis</taxon>
        <taxon>Mucoromycota</taxon>
        <taxon>Mucoromycotina</taxon>
        <taxon>Mucoromycetes</taxon>
        <taxon>Mucorales</taxon>
        <taxon>Lichtheimiaceae</taxon>
        <taxon>Lichtheimia</taxon>
    </lineage>
</organism>
<dbReference type="Proteomes" id="UP000027586">
    <property type="component" value="Unassembled WGS sequence"/>
</dbReference>
<dbReference type="InterPro" id="IPR051633">
    <property type="entry name" value="AceTr"/>
</dbReference>
<dbReference type="PANTHER" id="PTHR31123">
    <property type="entry name" value="ACCUMULATION OF DYADS PROTEIN 2-RELATED"/>
    <property type="match status" value="1"/>
</dbReference>
<feature type="transmembrane region" description="Helical" evidence="7">
    <location>
        <begin position="90"/>
        <end position="109"/>
    </location>
</feature>
<evidence type="ECO:0000256" key="1">
    <source>
        <dbReference type="ARBA" id="ARBA00004141"/>
    </source>
</evidence>
<reference evidence="8" key="1">
    <citation type="submission" date="2013-08" db="EMBL/GenBank/DDBJ databases">
        <title>Gene expansion shapes genome architecture in the human pathogen Lichtheimia corymbifera: an evolutionary genomics analysis in the ancient terrestrial Mucorales (Mucoromycotina).</title>
        <authorList>
            <person name="Schwartze V.U."/>
            <person name="Winter S."/>
            <person name="Shelest E."/>
            <person name="Marcet-Houben M."/>
            <person name="Horn F."/>
            <person name="Wehner S."/>
            <person name="Hoffmann K."/>
            <person name="Riege K."/>
            <person name="Sammeth M."/>
            <person name="Nowrousian M."/>
            <person name="Valiante V."/>
            <person name="Linde J."/>
            <person name="Jacobsen I.D."/>
            <person name="Marz M."/>
            <person name="Brakhage A.A."/>
            <person name="Gabaldon T."/>
            <person name="Bocker S."/>
            <person name="Voigt K."/>
        </authorList>
    </citation>
    <scope>NUCLEOTIDE SEQUENCE [LARGE SCALE GENOMIC DNA]</scope>
    <source>
        <strain evidence="8">FSU 9682</strain>
    </source>
</reference>
<evidence type="ECO:0000313" key="8">
    <source>
        <dbReference type="EMBL" id="CDH59903.1"/>
    </source>
</evidence>
<evidence type="ECO:0000256" key="4">
    <source>
        <dbReference type="ARBA" id="ARBA00022989"/>
    </source>
</evidence>
<dbReference type="Pfam" id="PF01184">
    <property type="entry name" value="Gpr1_Fun34_YaaH"/>
    <property type="match status" value="1"/>
</dbReference>
<evidence type="ECO:0000256" key="6">
    <source>
        <dbReference type="SAM" id="MobiDB-lite"/>
    </source>
</evidence>
<proteinExistence type="inferred from homology"/>
<keyword evidence="4 7" id="KW-1133">Transmembrane helix</keyword>
<evidence type="ECO:0000256" key="3">
    <source>
        <dbReference type="ARBA" id="ARBA00022692"/>
    </source>
</evidence>
<evidence type="ECO:0000313" key="9">
    <source>
        <dbReference type="Proteomes" id="UP000027586"/>
    </source>
</evidence>
<feature type="transmembrane region" description="Helical" evidence="7">
    <location>
        <begin position="236"/>
        <end position="257"/>
    </location>
</feature>
<dbReference type="AlphaFoldDB" id="A0A068SBZ8"/>
<evidence type="ECO:0000256" key="2">
    <source>
        <dbReference type="ARBA" id="ARBA00005587"/>
    </source>
</evidence>
<sequence length="279" mass="30778">MPAPIPRSPSDQTFVNMAGSSRPTSPNPKGGDPFSHHYNEALRLSPMHLDPGYFDRSPRGSFDPMLPSPIITSELQKGQTKFHMGNPAPLALWSFATVTALLATFNLFLPDQPNTIILPTALMFGGLAQYIAGFFDLFYGGSYTAIIFVSYGAFWAGNGLLMLPSVAGSLQAYTSEYDVNRANGIYHFIWAIYTLLHVGMSFKIKNGTFMNTWNLTMVFITILFEGVHYMTGITGLLRFSGVSAYLAALGAYYVGLADLMREQGVRMWVGKYKWSASNK</sequence>